<dbReference type="GO" id="GO:0044281">
    <property type="term" value="P:small molecule metabolic process"/>
    <property type="evidence" value="ECO:0007669"/>
    <property type="project" value="UniProtKB-ARBA"/>
</dbReference>
<keyword evidence="5" id="KW-1185">Reference proteome</keyword>
<keyword evidence="4" id="KW-0378">Hydrolase</keyword>
<protein>
    <submittedName>
        <fullName evidence="4">Fumarylacetoacetate hydrolase family protein</fullName>
    </submittedName>
</protein>
<evidence type="ECO:0000256" key="2">
    <source>
        <dbReference type="ARBA" id="ARBA00022723"/>
    </source>
</evidence>
<dbReference type="PATRIC" id="fig|1288963.3.peg.2779"/>
<dbReference type="Pfam" id="PF01557">
    <property type="entry name" value="FAA_hydrolase"/>
    <property type="match status" value="1"/>
</dbReference>
<dbReference type="InterPro" id="IPR051121">
    <property type="entry name" value="FAH"/>
</dbReference>
<proteinExistence type="inferred from homology"/>
<dbReference type="SUPFAM" id="SSF56529">
    <property type="entry name" value="FAH"/>
    <property type="match status" value="1"/>
</dbReference>
<keyword evidence="2" id="KW-0479">Metal-binding</keyword>
<accession>R7ZRF1</accession>
<sequence length="279" mass="31080">MKLYRTTKGIIAEQAGYYFPINTSADWDTYVNDDNLYKKLKQDILEANPMEEGTEVSSMQLLAPVKNQEIWASGVTYYRSKLGRQEESKDSGGATFYELVYHADRPELFLKALGHRAVGHGEKVRIRKDSTWDVPEPELTLLVTSSGKIVGYTIGNDMSSRSIEGENPLYLPQAKIYDKSAAVGPCILVTEEPLSQSTQITLKIVRDSGVVFEDSISISQIKRKFDDLVRYLFLEYSFPHGALLMTGTGIVPDSSFTLRSGDEINISVEGIGTLTNTVE</sequence>
<comment type="similarity">
    <text evidence="1">Belongs to the FAH family.</text>
</comment>
<dbReference type="GO" id="GO:0016787">
    <property type="term" value="F:hydrolase activity"/>
    <property type="evidence" value="ECO:0007669"/>
    <property type="project" value="UniProtKB-KW"/>
</dbReference>
<reference evidence="4 5" key="1">
    <citation type="submission" date="2013-02" db="EMBL/GenBank/DDBJ databases">
        <title>A novel strain isolated from Lonar lake, Maharashtra, India.</title>
        <authorList>
            <person name="Singh A."/>
        </authorList>
    </citation>
    <scope>NUCLEOTIDE SEQUENCE [LARGE SCALE GENOMIC DNA]</scope>
    <source>
        <strain evidence="4 5">AK24</strain>
    </source>
</reference>
<gene>
    <name evidence="4" type="ORF">ADIS_2790</name>
</gene>
<dbReference type="AlphaFoldDB" id="R7ZRF1"/>
<dbReference type="RefSeq" id="WP_010854924.1">
    <property type="nucleotide sequence ID" value="NZ_AQHR01000080.1"/>
</dbReference>
<dbReference type="EMBL" id="AQHR01000080">
    <property type="protein sequence ID" value="EON76731.1"/>
    <property type="molecule type" value="Genomic_DNA"/>
</dbReference>
<dbReference type="PANTHER" id="PTHR42796:SF7">
    <property type="entry name" value="2-DEHYDRO-3-DEOXY-D-ARABINONATE DEHYDRATASE"/>
    <property type="match status" value="1"/>
</dbReference>
<comment type="caution">
    <text evidence="4">The sequence shown here is derived from an EMBL/GenBank/DDBJ whole genome shotgun (WGS) entry which is preliminary data.</text>
</comment>
<name>R7ZRF1_9BACT</name>
<dbReference type="GO" id="GO:0046872">
    <property type="term" value="F:metal ion binding"/>
    <property type="evidence" value="ECO:0007669"/>
    <property type="project" value="UniProtKB-KW"/>
</dbReference>
<organism evidence="4 5">
    <name type="scientific">Lunatimonas lonarensis</name>
    <dbReference type="NCBI Taxonomy" id="1232681"/>
    <lineage>
        <taxon>Bacteria</taxon>
        <taxon>Pseudomonadati</taxon>
        <taxon>Bacteroidota</taxon>
        <taxon>Cytophagia</taxon>
        <taxon>Cytophagales</taxon>
        <taxon>Cyclobacteriaceae</taxon>
    </lineage>
</organism>
<dbReference type="OrthoDB" id="9779415at2"/>
<feature type="domain" description="Fumarylacetoacetase-like C-terminal" evidence="3">
    <location>
        <begin position="116"/>
        <end position="278"/>
    </location>
</feature>
<evidence type="ECO:0000259" key="3">
    <source>
        <dbReference type="Pfam" id="PF01557"/>
    </source>
</evidence>
<dbReference type="InterPro" id="IPR011234">
    <property type="entry name" value="Fumarylacetoacetase-like_C"/>
</dbReference>
<evidence type="ECO:0000313" key="4">
    <source>
        <dbReference type="EMBL" id="EON76731.1"/>
    </source>
</evidence>
<evidence type="ECO:0000313" key="5">
    <source>
        <dbReference type="Proteomes" id="UP000013909"/>
    </source>
</evidence>
<dbReference type="PANTHER" id="PTHR42796">
    <property type="entry name" value="FUMARYLACETOACETATE HYDROLASE DOMAIN-CONTAINING PROTEIN 2A-RELATED"/>
    <property type="match status" value="1"/>
</dbReference>
<dbReference type="InterPro" id="IPR036663">
    <property type="entry name" value="Fumarylacetoacetase_C_sf"/>
</dbReference>
<dbReference type="Proteomes" id="UP000013909">
    <property type="component" value="Unassembled WGS sequence"/>
</dbReference>
<evidence type="ECO:0000256" key="1">
    <source>
        <dbReference type="ARBA" id="ARBA00010211"/>
    </source>
</evidence>
<dbReference type="Gene3D" id="3.90.850.10">
    <property type="entry name" value="Fumarylacetoacetase-like, C-terminal domain"/>
    <property type="match status" value="1"/>
</dbReference>
<dbReference type="STRING" id="1232681.ADIS_2790"/>